<reference evidence="4 5" key="2">
    <citation type="submission" date="2007-09" db="EMBL/GenBank/DDBJ databases">
        <authorList>
            <person name="Fulton L."/>
            <person name="Clifton S."/>
            <person name="Fulton B."/>
            <person name="Xu J."/>
            <person name="Minx P."/>
            <person name="Pepin K.H."/>
            <person name="Johnson M."/>
            <person name="Thiruvilangam P."/>
            <person name="Bhonagiri V."/>
            <person name="Nash W.E."/>
            <person name="Mardis E.R."/>
            <person name="Wilson R.K."/>
        </authorList>
    </citation>
    <scope>NUCLEOTIDE SEQUENCE [LARGE SCALE GENOMIC DNA]</scope>
    <source>
        <strain evidence="4 5">ATCC 33270</strain>
    </source>
</reference>
<dbReference type="InterPro" id="IPR010081">
    <property type="entry name" value="DiNH2opropionate_NH3_lyase"/>
</dbReference>
<dbReference type="EMBL" id="ABEE02000017">
    <property type="protein sequence ID" value="EDP23464.1"/>
    <property type="molecule type" value="Genomic_DNA"/>
</dbReference>
<dbReference type="AlphaFoldDB" id="A8SMB8"/>
<dbReference type="PANTHER" id="PTHR42937">
    <property type="match status" value="1"/>
</dbReference>
<evidence type="ECO:0000313" key="5">
    <source>
        <dbReference type="Proteomes" id="UP000003162"/>
    </source>
</evidence>
<accession>A8SMB8</accession>
<dbReference type="CDD" id="cd00640">
    <property type="entry name" value="Trp-synth-beta_II"/>
    <property type="match status" value="1"/>
</dbReference>
<gene>
    <name evidence="4" type="ORF">PEPMIC_01269</name>
</gene>
<sequence length="409" mass="45613">MKGDFKMDSQFEKIKVLESSNTKKELDLKLYGEEQAKAVLKFHKQIEEYKKTPLVCLPNLASKLNVGSIYVKDESKRFLLNAFKGLGGSYAMFRILCDELSLNPDTTSLNDLLSEKYKKRLEKIEFVTCTDGNHGRGVSWASGIFGCKAHVYMPYGTAEVRAEAIRKVGPAKVEITDLSYDDTVKYALEMSKKYGWILIQDTSWDGYEKIPTWIIQGYLTMSYEITDELENLNVIPTHIFLQAGVGSMAGGMIAYFVELYKNKKPIFTIVESNVADCIYRSAEIGDGKSYSVGGAPKTIMAGLNCGSVCSLIWPIIWNYTDFYISGSDDMAVDGIRAYAFSEGEDSKIISGESGASTMGALLGVLAEPSMEEMKKKMKIDENSVILLINTEGDTNPENYRKIINGDWNN</sequence>
<proteinExistence type="predicted"/>
<keyword evidence="2" id="KW-0663">Pyridoxal phosphate</keyword>
<evidence type="ECO:0000256" key="1">
    <source>
        <dbReference type="ARBA" id="ARBA00001933"/>
    </source>
</evidence>
<evidence type="ECO:0000259" key="3">
    <source>
        <dbReference type="Pfam" id="PF00291"/>
    </source>
</evidence>
<dbReference type="eggNOG" id="COG1171">
    <property type="taxonomic scope" value="Bacteria"/>
</dbReference>
<keyword evidence="4" id="KW-0456">Lyase</keyword>
<comment type="caution">
    <text evidence="4">The sequence shown here is derived from an EMBL/GenBank/DDBJ whole genome shotgun (WGS) entry which is preliminary data.</text>
</comment>
<evidence type="ECO:0000256" key="2">
    <source>
        <dbReference type="ARBA" id="ARBA00022898"/>
    </source>
</evidence>
<reference evidence="4 5" key="1">
    <citation type="submission" date="2007-09" db="EMBL/GenBank/DDBJ databases">
        <title>Draft genome sequence of Peptostreptococcus micros (ATCC 33270).</title>
        <authorList>
            <person name="Sudarsanam P."/>
            <person name="Ley R."/>
            <person name="Guruge J."/>
            <person name="Turnbaugh P.J."/>
            <person name="Mahowald M."/>
            <person name="Liep D."/>
            <person name="Gordon J."/>
        </authorList>
    </citation>
    <scope>NUCLEOTIDE SEQUENCE [LARGE SCALE GENOMIC DNA]</scope>
    <source>
        <strain evidence="4 5">ATCC 33270</strain>
    </source>
</reference>
<dbReference type="GO" id="GO:1901605">
    <property type="term" value="P:alpha-amino acid metabolic process"/>
    <property type="evidence" value="ECO:0007669"/>
    <property type="project" value="UniProtKB-ARBA"/>
</dbReference>
<name>A8SMB8_9FIRM</name>
<dbReference type="InterPro" id="IPR001926">
    <property type="entry name" value="TrpB-like_PALP"/>
</dbReference>
<dbReference type="SUPFAM" id="SSF53686">
    <property type="entry name" value="Tryptophan synthase beta subunit-like PLP-dependent enzymes"/>
    <property type="match status" value="1"/>
</dbReference>
<dbReference type="InterPro" id="IPR036052">
    <property type="entry name" value="TrpB-like_PALP_sf"/>
</dbReference>
<dbReference type="GO" id="GO:0030170">
    <property type="term" value="F:pyridoxal phosphate binding"/>
    <property type="evidence" value="ECO:0007669"/>
    <property type="project" value="InterPro"/>
</dbReference>
<dbReference type="HOGENOM" id="CLU_021802_8_0_9"/>
<dbReference type="Gene3D" id="3.40.50.1100">
    <property type="match status" value="2"/>
</dbReference>
<dbReference type="Pfam" id="PF00291">
    <property type="entry name" value="PALP"/>
    <property type="match status" value="1"/>
</dbReference>
<dbReference type="GO" id="GO:0008838">
    <property type="term" value="F:diaminopropionate ammonia-lyase activity"/>
    <property type="evidence" value="ECO:0007669"/>
    <property type="project" value="InterPro"/>
</dbReference>
<evidence type="ECO:0000313" key="4">
    <source>
        <dbReference type="EMBL" id="EDP23464.1"/>
    </source>
</evidence>
<dbReference type="NCBIfam" id="NF006058">
    <property type="entry name" value="PRK08206.1"/>
    <property type="match status" value="1"/>
</dbReference>
<dbReference type="NCBIfam" id="TIGR01747">
    <property type="entry name" value="diampropi_NH3ly"/>
    <property type="match status" value="1"/>
</dbReference>
<organism evidence="4 5">
    <name type="scientific">Parvimonas micra ATCC 33270</name>
    <dbReference type="NCBI Taxonomy" id="411465"/>
    <lineage>
        <taxon>Bacteria</taxon>
        <taxon>Bacillati</taxon>
        <taxon>Bacillota</taxon>
        <taxon>Tissierellia</taxon>
        <taxon>Tissierellales</taxon>
        <taxon>Peptoniphilaceae</taxon>
        <taxon>Parvimonas</taxon>
    </lineage>
</organism>
<comment type="cofactor">
    <cofactor evidence="1">
        <name>pyridoxal 5'-phosphate</name>
        <dbReference type="ChEBI" id="CHEBI:597326"/>
    </cofactor>
</comment>
<dbReference type="Proteomes" id="UP000003162">
    <property type="component" value="Unassembled WGS sequence"/>
</dbReference>
<protein>
    <submittedName>
        <fullName evidence="4">Putative diaminopropionate ammonia-lyase</fullName>
    </submittedName>
</protein>
<feature type="domain" description="Tryptophan synthase beta chain-like PALP" evidence="3">
    <location>
        <begin position="49"/>
        <end position="372"/>
    </location>
</feature>
<dbReference type="PANTHER" id="PTHR42937:SF1">
    <property type="entry name" value="DIAMINOPROPIONATE AMMONIA-LYASE"/>
    <property type="match status" value="1"/>
</dbReference>